<dbReference type="InterPro" id="IPR029787">
    <property type="entry name" value="Nucleotide_cyclase"/>
</dbReference>
<dbReference type="SMART" id="SM00267">
    <property type="entry name" value="GGDEF"/>
    <property type="match status" value="1"/>
</dbReference>
<dbReference type="PANTHER" id="PTHR45138">
    <property type="entry name" value="REGULATORY COMPONENTS OF SENSORY TRANSDUCTION SYSTEM"/>
    <property type="match status" value="1"/>
</dbReference>
<dbReference type="Proteomes" id="UP000653472">
    <property type="component" value="Unassembled WGS sequence"/>
</dbReference>
<gene>
    <name evidence="4" type="ORF">G7Y82_01480</name>
</gene>
<protein>
    <recommendedName>
        <fullName evidence="1">diguanylate cyclase</fullName>
        <ecNumber evidence="1">2.7.7.65</ecNumber>
    </recommendedName>
</protein>
<dbReference type="NCBIfam" id="TIGR00254">
    <property type="entry name" value="GGDEF"/>
    <property type="match status" value="1"/>
</dbReference>
<dbReference type="CDD" id="cd01949">
    <property type="entry name" value="GGDEF"/>
    <property type="match status" value="1"/>
</dbReference>
<dbReference type="InterPro" id="IPR003018">
    <property type="entry name" value="GAF"/>
</dbReference>
<evidence type="ECO:0000256" key="2">
    <source>
        <dbReference type="ARBA" id="ARBA00034247"/>
    </source>
</evidence>
<name>A0A969W6R2_9GAMM</name>
<accession>A0A969W6R2</accession>
<keyword evidence="5" id="KW-1185">Reference proteome</keyword>
<dbReference type="Pfam" id="PF01590">
    <property type="entry name" value="GAF"/>
    <property type="match status" value="1"/>
</dbReference>
<proteinExistence type="predicted"/>
<evidence type="ECO:0000256" key="1">
    <source>
        <dbReference type="ARBA" id="ARBA00012528"/>
    </source>
</evidence>
<dbReference type="InterPro" id="IPR000160">
    <property type="entry name" value="GGDEF_dom"/>
</dbReference>
<feature type="domain" description="GGDEF" evidence="3">
    <location>
        <begin position="203"/>
        <end position="329"/>
    </location>
</feature>
<sequence length="329" mass="36074">MDAVLSQLAESVASARDLETLTRPLLELLESVTGMESTYLTSIDAEADAQQVLYAYNTQTLQIPEGLTVTWSDTLCKRALEEDHPYADDVETRWRDSAAARALGIKTYVSQPVRNLDGSVCGTLCAASDRRVELAPRTLKLLTMFATLIAHQIERERLLERLQRENQELSSHALIDPLTGIANRRALQQELRRMLARAARDGGNVQLAFIDLDGFKAINDRYGHEIGDRFLMFIAGKLVAGTRVGDIVARLGGDEFVVAASSGDADNLRERVEALTAGRFHVDDIIIDYRGASVGLAVSVPGESEPDALLMRGDAAMYAIKHARHAARA</sequence>
<dbReference type="GO" id="GO:0052621">
    <property type="term" value="F:diguanylate cyclase activity"/>
    <property type="evidence" value="ECO:0007669"/>
    <property type="project" value="UniProtKB-EC"/>
</dbReference>
<comment type="caution">
    <text evidence="4">The sequence shown here is derived from an EMBL/GenBank/DDBJ whole genome shotgun (WGS) entry which is preliminary data.</text>
</comment>
<dbReference type="InterPro" id="IPR050469">
    <property type="entry name" value="Diguanylate_Cyclase"/>
</dbReference>
<dbReference type="AlphaFoldDB" id="A0A969W6R2"/>
<dbReference type="PROSITE" id="PS50887">
    <property type="entry name" value="GGDEF"/>
    <property type="match status" value="1"/>
</dbReference>
<dbReference type="SUPFAM" id="SSF55073">
    <property type="entry name" value="Nucleotide cyclase"/>
    <property type="match status" value="1"/>
</dbReference>
<dbReference type="Pfam" id="PF00990">
    <property type="entry name" value="GGDEF"/>
    <property type="match status" value="1"/>
</dbReference>
<evidence type="ECO:0000313" key="4">
    <source>
        <dbReference type="EMBL" id="NKF20968.1"/>
    </source>
</evidence>
<dbReference type="SUPFAM" id="SSF55781">
    <property type="entry name" value="GAF domain-like"/>
    <property type="match status" value="1"/>
</dbReference>
<evidence type="ECO:0000313" key="5">
    <source>
        <dbReference type="Proteomes" id="UP000653472"/>
    </source>
</evidence>
<evidence type="ECO:0000259" key="3">
    <source>
        <dbReference type="PROSITE" id="PS50887"/>
    </source>
</evidence>
<reference evidence="4" key="1">
    <citation type="submission" date="2020-03" db="EMBL/GenBank/DDBJ databases">
        <title>Solimonas marina sp. nov., isolated from deep seawater of the Pacific Ocean.</title>
        <authorList>
            <person name="Liu X."/>
            <person name="Lai Q."/>
            <person name="Sun F."/>
            <person name="Gai Y."/>
            <person name="Li G."/>
            <person name="Shao Z."/>
        </authorList>
    </citation>
    <scope>NUCLEOTIDE SEQUENCE</scope>
    <source>
        <strain evidence="4">C16B3</strain>
    </source>
</reference>
<dbReference type="EC" id="2.7.7.65" evidence="1"/>
<dbReference type="EMBL" id="JAAVXB010000001">
    <property type="protein sequence ID" value="NKF20968.1"/>
    <property type="molecule type" value="Genomic_DNA"/>
</dbReference>
<dbReference type="Gene3D" id="3.30.70.270">
    <property type="match status" value="1"/>
</dbReference>
<dbReference type="InterPro" id="IPR029016">
    <property type="entry name" value="GAF-like_dom_sf"/>
</dbReference>
<organism evidence="4 5">
    <name type="scientific">Solimonas marina</name>
    <dbReference type="NCBI Taxonomy" id="2714601"/>
    <lineage>
        <taxon>Bacteria</taxon>
        <taxon>Pseudomonadati</taxon>
        <taxon>Pseudomonadota</taxon>
        <taxon>Gammaproteobacteria</taxon>
        <taxon>Nevskiales</taxon>
        <taxon>Nevskiaceae</taxon>
        <taxon>Solimonas</taxon>
    </lineage>
</organism>
<dbReference type="PANTHER" id="PTHR45138:SF9">
    <property type="entry name" value="DIGUANYLATE CYCLASE DGCM-RELATED"/>
    <property type="match status" value="1"/>
</dbReference>
<dbReference type="InterPro" id="IPR043128">
    <property type="entry name" value="Rev_trsase/Diguanyl_cyclase"/>
</dbReference>
<dbReference type="Gene3D" id="3.30.450.40">
    <property type="match status" value="1"/>
</dbReference>
<dbReference type="SMART" id="SM00065">
    <property type="entry name" value="GAF"/>
    <property type="match status" value="1"/>
</dbReference>
<dbReference type="RefSeq" id="WP_168146217.1">
    <property type="nucleotide sequence ID" value="NZ_JAAVXB010000001.1"/>
</dbReference>
<comment type="catalytic activity">
    <reaction evidence="2">
        <text>2 GTP = 3',3'-c-di-GMP + 2 diphosphate</text>
        <dbReference type="Rhea" id="RHEA:24898"/>
        <dbReference type="ChEBI" id="CHEBI:33019"/>
        <dbReference type="ChEBI" id="CHEBI:37565"/>
        <dbReference type="ChEBI" id="CHEBI:58805"/>
        <dbReference type="EC" id="2.7.7.65"/>
    </reaction>
</comment>